<dbReference type="GO" id="GO:0042147">
    <property type="term" value="P:retrograde transport, endosome to Golgi"/>
    <property type="evidence" value="ECO:0007669"/>
    <property type="project" value="TreeGrafter"/>
</dbReference>
<organism evidence="4 5">
    <name type="scientific">Nadsonia fulvescens var. elongata DSM 6958</name>
    <dbReference type="NCBI Taxonomy" id="857566"/>
    <lineage>
        <taxon>Eukaryota</taxon>
        <taxon>Fungi</taxon>
        <taxon>Dikarya</taxon>
        <taxon>Ascomycota</taxon>
        <taxon>Saccharomycotina</taxon>
        <taxon>Dipodascomycetes</taxon>
        <taxon>Dipodascales</taxon>
        <taxon>Dipodascales incertae sedis</taxon>
        <taxon>Nadsonia</taxon>
    </lineage>
</organism>
<dbReference type="GO" id="GO:0005768">
    <property type="term" value="C:endosome"/>
    <property type="evidence" value="ECO:0007669"/>
    <property type="project" value="TreeGrafter"/>
</dbReference>
<feature type="region of interest" description="Disordered" evidence="2">
    <location>
        <begin position="414"/>
        <end position="452"/>
    </location>
</feature>
<feature type="compositionally biased region" description="Pro residues" evidence="2">
    <location>
        <begin position="44"/>
        <end position="53"/>
    </location>
</feature>
<keyword evidence="1" id="KW-0175">Coiled coil</keyword>
<dbReference type="STRING" id="857566.A0A1E3PS05"/>
<dbReference type="Gene3D" id="1.20.1270.60">
    <property type="entry name" value="Arfaptin homology (AH) domain/BAR domain"/>
    <property type="match status" value="1"/>
</dbReference>
<evidence type="ECO:0000256" key="1">
    <source>
        <dbReference type="SAM" id="Coils"/>
    </source>
</evidence>
<dbReference type="SUPFAM" id="SSF64268">
    <property type="entry name" value="PX domain"/>
    <property type="match status" value="1"/>
</dbReference>
<dbReference type="InterPro" id="IPR036871">
    <property type="entry name" value="PX_dom_sf"/>
</dbReference>
<keyword evidence="5" id="KW-1185">Reference proteome</keyword>
<evidence type="ECO:0000259" key="3">
    <source>
        <dbReference type="PROSITE" id="PS50195"/>
    </source>
</evidence>
<evidence type="ECO:0000313" key="4">
    <source>
        <dbReference type="EMBL" id="ODQ68206.1"/>
    </source>
</evidence>
<dbReference type="Pfam" id="PF09325">
    <property type="entry name" value="Vps5"/>
    <property type="match status" value="1"/>
</dbReference>
<dbReference type="EMBL" id="KV454406">
    <property type="protein sequence ID" value="ODQ68206.1"/>
    <property type="molecule type" value="Genomic_DNA"/>
</dbReference>
<dbReference type="InterPro" id="IPR001683">
    <property type="entry name" value="PX_dom"/>
</dbReference>
<dbReference type="GO" id="GO:0045053">
    <property type="term" value="P:protein retention in Golgi apparatus"/>
    <property type="evidence" value="ECO:0007669"/>
    <property type="project" value="TreeGrafter"/>
</dbReference>
<dbReference type="OrthoDB" id="271164at2759"/>
<dbReference type="Gene3D" id="3.30.1520.10">
    <property type="entry name" value="Phox-like domain"/>
    <property type="match status" value="1"/>
</dbReference>
<dbReference type="AlphaFoldDB" id="A0A1E3PS05"/>
<proteinExistence type="predicted"/>
<dbReference type="PANTHER" id="PTHR10555:SF170">
    <property type="entry name" value="FI18122P1"/>
    <property type="match status" value="1"/>
</dbReference>
<evidence type="ECO:0000313" key="5">
    <source>
        <dbReference type="Proteomes" id="UP000095009"/>
    </source>
</evidence>
<dbReference type="PROSITE" id="PS50195">
    <property type="entry name" value="PX"/>
    <property type="match status" value="1"/>
</dbReference>
<dbReference type="GO" id="GO:0005829">
    <property type="term" value="C:cytosol"/>
    <property type="evidence" value="ECO:0007669"/>
    <property type="project" value="GOC"/>
</dbReference>
<feature type="region of interest" description="Disordered" evidence="2">
    <location>
        <begin position="30"/>
        <end position="60"/>
    </location>
</feature>
<name>A0A1E3PS05_9ASCO</name>
<dbReference type="GO" id="GO:0035091">
    <property type="term" value="F:phosphatidylinositol binding"/>
    <property type="evidence" value="ECO:0007669"/>
    <property type="project" value="InterPro"/>
</dbReference>
<feature type="compositionally biased region" description="Polar residues" evidence="2">
    <location>
        <begin position="237"/>
        <end position="251"/>
    </location>
</feature>
<gene>
    <name evidence="4" type="ORF">NADFUDRAFT_81237</name>
</gene>
<dbReference type="SMART" id="SM00312">
    <property type="entry name" value="PX"/>
    <property type="match status" value="1"/>
</dbReference>
<feature type="domain" description="PX" evidence="3">
    <location>
        <begin position="283"/>
        <end position="405"/>
    </location>
</feature>
<evidence type="ECO:0000256" key="2">
    <source>
        <dbReference type="SAM" id="MobiDB-lite"/>
    </source>
</evidence>
<feature type="coiled-coil region" evidence="1">
    <location>
        <begin position="670"/>
        <end position="697"/>
    </location>
</feature>
<accession>A0A1E3PS05</accession>
<sequence length="751" mass="83335">MADDHLTLSGSGLWDDVTSLSASNLLLKTPSFDSETAKSDEVPPNEPTTPPAFSPVDSEMPDLTVSQLGLHDPHSIPKSSANDVSLSFKLDSPPFTSLLADSPSGSSPLASASSSIVSPLSAALSAANNIPTAAGSHILVSPSRSKRSSRRSKAKKNGLKSSINIFDKIEESIVIPDSSNPLLSSAGSPDEDEKDEVLEFENSKVALNSATLGAVTPKSPNEVRTGSTFNIKGAGSGPSNSKPSGESPNGSSSIIAVQPVYSIGNSFQDPSLLAPYPDIPWSEILDIFVGDPINVGDIRSAHTVYTVHTSKPNSPRNQGDSGGKISIVTRRYRDFRWLFHILQENHPGVFIPPPPEKQMVGRFNEEFIEHRRQFLNNMLQKIASHPLLFLDENFVNFLFNDSFNLDIKHNNDGSSLRITGEDEVQKPVDNDSGTDSLTDPSDSADQDDSSLSHTTKVANEFNRLSHEASAVLSASKNIHGKAIMGGGSSSSGGLLGIFSGNHFREFDSWFSEHHDVIDTLEAHLKNLLRSLELIFHSRQELVNNLNDFSVIMARFSITIQDLLNNNKKYDNGLNELVENFSATLHKIQRIYAGQRESNYIQIKMKLEEYIRIIQHSIRKSFLQREKFWHYNIQKDESILQKQLKTFEKLRKQYDENYKGGELNSNDSYPNQAASTRIEKLKLLIKSQENKLIDDNKKFLEITLTIKREFERFEITKVNEFGNMVEKFVNEAIESQTEAIETWGTFYQISGF</sequence>
<dbReference type="Pfam" id="PF00787">
    <property type="entry name" value="PX"/>
    <property type="match status" value="1"/>
</dbReference>
<dbReference type="Proteomes" id="UP000095009">
    <property type="component" value="Unassembled WGS sequence"/>
</dbReference>
<protein>
    <submittedName>
        <fullName evidence="4">PX-domain-containing protein</fullName>
    </submittedName>
</protein>
<feature type="compositionally biased region" description="Polar residues" evidence="2">
    <location>
        <begin position="218"/>
        <end position="230"/>
    </location>
</feature>
<reference evidence="4 5" key="1">
    <citation type="journal article" date="2016" name="Proc. Natl. Acad. Sci. U.S.A.">
        <title>Comparative genomics of biotechnologically important yeasts.</title>
        <authorList>
            <person name="Riley R."/>
            <person name="Haridas S."/>
            <person name="Wolfe K.H."/>
            <person name="Lopes M.R."/>
            <person name="Hittinger C.T."/>
            <person name="Goeker M."/>
            <person name="Salamov A.A."/>
            <person name="Wisecaver J.H."/>
            <person name="Long T.M."/>
            <person name="Calvey C.H."/>
            <person name="Aerts A.L."/>
            <person name="Barry K.W."/>
            <person name="Choi C."/>
            <person name="Clum A."/>
            <person name="Coughlan A.Y."/>
            <person name="Deshpande S."/>
            <person name="Douglass A.P."/>
            <person name="Hanson S.J."/>
            <person name="Klenk H.-P."/>
            <person name="LaButti K.M."/>
            <person name="Lapidus A."/>
            <person name="Lindquist E.A."/>
            <person name="Lipzen A.M."/>
            <person name="Meier-Kolthoff J.P."/>
            <person name="Ohm R.A."/>
            <person name="Otillar R.P."/>
            <person name="Pangilinan J.L."/>
            <person name="Peng Y."/>
            <person name="Rokas A."/>
            <person name="Rosa C.A."/>
            <person name="Scheuner C."/>
            <person name="Sibirny A.A."/>
            <person name="Slot J.C."/>
            <person name="Stielow J.B."/>
            <person name="Sun H."/>
            <person name="Kurtzman C.P."/>
            <person name="Blackwell M."/>
            <person name="Grigoriev I.V."/>
            <person name="Jeffries T.W."/>
        </authorList>
    </citation>
    <scope>NUCLEOTIDE SEQUENCE [LARGE SCALE GENOMIC DNA]</scope>
    <source>
        <strain evidence="4 5">DSM 6958</strain>
    </source>
</reference>
<dbReference type="InterPro" id="IPR027267">
    <property type="entry name" value="AH/BAR_dom_sf"/>
</dbReference>
<dbReference type="PANTHER" id="PTHR10555">
    <property type="entry name" value="SORTING NEXIN"/>
    <property type="match status" value="1"/>
</dbReference>
<dbReference type="InterPro" id="IPR015404">
    <property type="entry name" value="Vps5_C"/>
</dbReference>
<feature type="region of interest" description="Disordered" evidence="2">
    <location>
        <begin position="211"/>
        <end position="251"/>
    </location>
</feature>
<feature type="compositionally biased region" description="Basic and acidic residues" evidence="2">
    <location>
        <begin position="419"/>
        <end position="429"/>
    </location>
</feature>